<organism evidence="1 2">
    <name type="scientific">Aeromonas media</name>
    <dbReference type="NCBI Taxonomy" id="651"/>
    <lineage>
        <taxon>Bacteria</taxon>
        <taxon>Pseudomonadati</taxon>
        <taxon>Pseudomonadota</taxon>
        <taxon>Gammaproteobacteria</taxon>
        <taxon>Aeromonadales</taxon>
        <taxon>Aeromonadaceae</taxon>
        <taxon>Aeromonas</taxon>
    </lineage>
</organism>
<dbReference type="EMBL" id="CP038449">
    <property type="protein sequence ID" value="QJT41251.1"/>
    <property type="molecule type" value="Genomic_DNA"/>
</dbReference>
<accession>A0ABX6NXY3</accession>
<gene>
    <name evidence="1" type="ORF">E4188_22390</name>
</gene>
<evidence type="ECO:0000313" key="2">
    <source>
        <dbReference type="Proteomes" id="UP000502657"/>
    </source>
</evidence>
<dbReference type="Proteomes" id="UP000502657">
    <property type="component" value="Plasmid pAeme5"/>
</dbReference>
<dbReference type="RefSeq" id="WP_171270026.1">
    <property type="nucleotide sequence ID" value="NZ_CP038446.1"/>
</dbReference>
<proteinExistence type="predicted"/>
<name>A0ABX6NXY3_AERME</name>
<geneLocation type="plasmid" evidence="2">
    <name>paeme5</name>
</geneLocation>
<sequence length="85" mass="9476">MAQLVKKDLNGYRCINLYRNLPQGGIFSLGEIYPPHTNGAKFQLKYRGLSGEFDTINAATSYCEGMEQVRDKSGAAPNVFPYNPE</sequence>
<keyword evidence="1" id="KW-0614">Plasmid</keyword>
<protein>
    <submittedName>
        <fullName evidence="1">Uncharacterized protein</fullName>
    </submittedName>
</protein>
<evidence type="ECO:0000313" key="1">
    <source>
        <dbReference type="EMBL" id="QJT41251.1"/>
    </source>
</evidence>
<reference evidence="1 2" key="1">
    <citation type="submission" date="2019-03" db="EMBL/GenBank/DDBJ databases">
        <title>Novel transposon Tn6433 accelerates the dissemination of tet(E) in Aeromonas from aerobic biofilm under oxytetracycline stress.</title>
        <authorList>
            <person name="Shi Y."/>
            <person name="Tian Z."/>
            <person name="Zhang Y."/>
            <person name="Zhang H."/>
            <person name="Yang M."/>
        </authorList>
    </citation>
    <scope>NUCLEOTIDE SEQUENCE [LARGE SCALE GENOMIC DNA]</scope>
    <source>
        <strain evidence="1 2">R50-22</strain>
        <plasmid evidence="2">paeme5</plasmid>
    </source>
</reference>
<keyword evidence="2" id="KW-1185">Reference proteome</keyword>